<gene>
    <name evidence="1" type="ORF">ENL21_01370</name>
</gene>
<dbReference type="PANTHER" id="PTHR36454">
    <property type="entry name" value="LMO2823 PROTEIN"/>
    <property type="match status" value="1"/>
</dbReference>
<protein>
    <submittedName>
        <fullName evidence="1">DUF1015 family protein</fullName>
    </submittedName>
</protein>
<reference evidence="1" key="1">
    <citation type="journal article" date="2020" name="mSystems">
        <title>Genome- and Community-Level Interaction Insights into Carbon Utilization and Element Cycling Functions of Hydrothermarchaeota in Hydrothermal Sediment.</title>
        <authorList>
            <person name="Zhou Z."/>
            <person name="Liu Y."/>
            <person name="Xu W."/>
            <person name="Pan J."/>
            <person name="Luo Z.H."/>
            <person name="Li M."/>
        </authorList>
    </citation>
    <scope>NUCLEOTIDE SEQUENCE [LARGE SCALE GENOMIC DNA]</scope>
    <source>
        <strain evidence="1">HyVt-76</strain>
    </source>
</reference>
<proteinExistence type="predicted"/>
<dbReference type="PANTHER" id="PTHR36454:SF1">
    <property type="entry name" value="DUF1015 DOMAIN-CONTAINING PROTEIN"/>
    <property type="match status" value="1"/>
</dbReference>
<feature type="non-terminal residue" evidence="1">
    <location>
        <position position="85"/>
    </location>
</feature>
<name>A0A7V5LI70_CALAY</name>
<dbReference type="EMBL" id="DRTD01000099">
    <property type="protein sequence ID" value="HHE54402.1"/>
    <property type="molecule type" value="Genomic_DNA"/>
</dbReference>
<comment type="caution">
    <text evidence="1">The sequence shown here is derived from an EMBL/GenBank/DDBJ whole genome shotgun (WGS) entry which is preliminary data.</text>
</comment>
<accession>A0A7V5LI70</accession>
<dbReference type="Proteomes" id="UP000886111">
    <property type="component" value="Unassembled WGS sequence"/>
</dbReference>
<dbReference type="InterPro" id="IPR008323">
    <property type="entry name" value="UCP033563"/>
</dbReference>
<dbReference type="AlphaFoldDB" id="A0A7V5LI70"/>
<dbReference type="Pfam" id="PF06245">
    <property type="entry name" value="DUF1015"/>
    <property type="match status" value="1"/>
</dbReference>
<organism evidence="1">
    <name type="scientific">Caldithrix abyssi</name>
    <dbReference type="NCBI Taxonomy" id="187145"/>
    <lineage>
        <taxon>Bacteria</taxon>
        <taxon>Pseudomonadati</taxon>
        <taxon>Calditrichota</taxon>
        <taxon>Calditrichia</taxon>
        <taxon>Calditrichales</taxon>
        <taxon>Calditrichaceae</taxon>
        <taxon>Caldithrix</taxon>
    </lineage>
</organism>
<evidence type="ECO:0000313" key="1">
    <source>
        <dbReference type="EMBL" id="HHE54402.1"/>
    </source>
</evidence>
<sequence>MAVIKPFRGLRPKKELAEKVASPPYDVLSSEEAREMAKNNPYSFLHINKPEIDLPPETDIYDETVYQKGRENLDRFIKEGILIQD</sequence>